<keyword evidence="3 6" id="KW-1133">Transmembrane helix</keyword>
<gene>
    <name evidence="8" type="ORF">AA0114_g10639</name>
</gene>
<protein>
    <recommendedName>
        <fullName evidence="7">Major facilitator superfamily (MFS) profile domain-containing protein</fullName>
    </recommendedName>
</protein>
<dbReference type="InterPro" id="IPR020846">
    <property type="entry name" value="MFS_dom"/>
</dbReference>
<evidence type="ECO:0000313" key="9">
    <source>
        <dbReference type="Proteomes" id="UP000292402"/>
    </source>
</evidence>
<evidence type="ECO:0000256" key="5">
    <source>
        <dbReference type="SAM" id="MobiDB-lite"/>
    </source>
</evidence>
<dbReference type="Proteomes" id="UP000292402">
    <property type="component" value="Unassembled WGS sequence"/>
</dbReference>
<evidence type="ECO:0000256" key="6">
    <source>
        <dbReference type="SAM" id="Phobius"/>
    </source>
</evidence>
<dbReference type="PANTHER" id="PTHR23502">
    <property type="entry name" value="MAJOR FACILITATOR SUPERFAMILY"/>
    <property type="match status" value="1"/>
</dbReference>
<feature type="transmembrane region" description="Helical" evidence="6">
    <location>
        <begin position="399"/>
        <end position="427"/>
    </location>
</feature>
<evidence type="ECO:0000256" key="2">
    <source>
        <dbReference type="ARBA" id="ARBA00022692"/>
    </source>
</evidence>
<evidence type="ECO:0000256" key="4">
    <source>
        <dbReference type="ARBA" id="ARBA00023136"/>
    </source>
</evidence>
<dbReference type="EMBL" id="PDXA01000049">
    <property type="protein sequence ID" value="RYN41668.1"/>
    <property type="molecule type" value="Genomic_DNA"/>
</dbReference>
<evidence type="ECO:0000313" key="8">
    <source>
        <dbReference type="EMBL" id="RYN41668.1"/>
    </source>
</evidence>
<dbReference type="PANTHER" id="PTHR23502:SF181">
    <property type="entry name" value="MAJOR FACILITATOR SUPERFAMILY (MFS) PROFILE DOMAIN-CONTAINING PROTEIN"/>
    <property type="match status" value="1"/>
</dbReference>
<feature type="region of interest" description="Disordered" evidence="5">
    <location>
        <begin position="1"/>
        <end position="28"/>
    </location>
</feature>
<feature type="compositionally biased region" description="Polar residues" evidence="5">
    <location>
        <begin position="1"/>
        <end position="11"/>
    </location>
</feature>
<dbReference type="Gene3D" id="1.20.1250.20">
    <property type="entry name" value="MFS general substrate transporter like domains"/>
    <property type="match status" value="1"/>
</dbReference>
<comment type="caution">
    <text evidence="8">The sequence shown here is derived from an EMBL/GenBank/DDBJ whole genome shotgun (WGS) entry which is preliminary data.</text>
</comment>
<dbReference type="GO" id="GO:0022857">
    <property type="term" value="F:transmembrane transporter activity"/>
    <property type="evidence" value="ECO:0007669"/>
    <property type="project" value="InterPro"/>
</dbReference>
<feature type="transmembrane region" description="Helical" evidence="6">
    <location>
        <begin position="336"/>
        <end position="361"/>
    </location>
</feature>
<feature type="transmembrane region" description="Helical" evidence="6">
    <location>
        <begin position="171"/>
        <end position="192"/>
    </location>
</feature>
<evidence type="ECO:0000256" key="1">
    <source>
        <dbReference type="ARBA" id="ARBA00004141"/>
    </source>
</evidence>
<name>A0A4Q4M3N6_9PLEO</name>
<dbReference type="Pfam" id="PF07690">
    <property type="entry name" value="MFS_1"/>
    <property type="match status" value="1"/>
</dbReference>
<feature type="transmembrane region" description="Helical" evidence="6">
    <location>
        <begin position="373"/>
        <end position="393"/>
    </location>
</feature>
<dbReference type="InterPro" id="IPR011701">
    <property type="entry name" value="MFS"/>
</dbReference>
<feature type="transmembrane region" description="Helical" evidence="6">
    <location>
        <begin position="79"/>
        <end position="96"/>
    </location>
</feature>
<keyword evidence="4 6" id="KW-0472">Membrane</keyword>
<proteinExistence type="predicted"/>
<keyword evidence="2 6" id="KW-0812">Transmembrane</keyword>
<organism evidence="8 9">
    <name type="scientific">Alternaria tenuissima</name>
    <dbReference type="NCBI Taxonomy" id="119927"/>
    <lineage>
        <taxon>Eukaryota</taxon>
        <taxon>Fungi</taxon>
        <taxon>Dikarya</taxon>
        <taxon>Ascomycota</taxon>
        <taxon>Pezizomycotina</taxon>
        <taxon>Dothideomycetes</taxon>
        <taxon>Pleosporomycetidae</taxon>
        <taxon>Pleosporales</taxon>
        <taxon>Pleosporineae</taxon>
        <taxon>Pleosporaceae</taxon>
        <taxon>Alternaria</taxon>
        <taxon>Alternaria sect. Alternaria</taxon>
        <taxon>Alternaria alternata complex</taxon>
    </lineage>
</organism>
<feature type="transmembrane region" description="Helical" evidence="6">
    <location>
        <begin position="108"/>
        <end position="126"/>
    </location>
</feature>
<feature type="transmembrane region" description="Helical" evidence="6">
    <location>
        <begin position="132"/>
        <end position="159"/>
    </location>
</feature>
<feature type="domain" description="Major facilitator superfamily (MFS) profile" evidence="7">
    <location>
        <begin position="41"/>
        <end position="494"/>
    </location>
</feature>
<feature type="transmembrane region" description="Helical" evidence="6">
    <location>
        <begin position="198"/>
        <end position="217"/>
    </location>
</feature>
<sequence length="502" mass="54885">MTSPENIQQAAGRNHGLPLLPRPTDDERDPLRWSRRLKLMALGATAFVNFTANFAGSGLSVAAPVLEMQFHKTANQTNALMTFNFLFLGVGNYFWVPFGVKFGKRASLVVSTLMLFAILVWTAKTTNFNSLLAARCLSGFASAAGESVVPSIVSDVFFLHERASMMSAYTILVSSATAIGPLLASFIIQYSRGGWVDYIWVCAALAGANTLAIYLLYPESTFERPEHHHPPASSATSDSEKPAIQRVETTSWHGVSVVPKSWRSIWTSLFSINHEVRVTELLYRPLAMLFKPAVMLAVFIYGTSLASQVILIFAFPNLLMAPPYLFTGIGVGLMQVAAIIGFLIGCFAGGYIADVITAVVVRKQKGVVYSEQRLIAMLPGCLIAPIGCIVIAFSCAHKLHWVAIAFGFGMVSFGTIFAPNIAITYVVECFTRNASEALVAINVFKNLVAFLFLYTAVDWIASSGWIQVYMIMFMLVSMGMMLCVPFYFLGSKLRGQEEVGLV</sequence>
<feature type="transmembrane region" description="Helical" evidence="6">
    <location>
        <begin position="439"/>
        <end position="460"/>
    </location>
</feature>
<feature type="transmembrane region" description="Helical" evidence="6">
    <location>
        <begin position="466"/>
        <end position="489"/>
    </location>
</feature>
<comment type="subcellular location">
    <subcellularLocation>
        <location evidence="1">Membrane</location>
        <topology evidence="1">Multi-pass membrane protein</topology>
    </subcellularLocation>
</comment>
<evidence type="ECO:0000256" key="3">
    <source>
        <dbReference type="ARBA" id="ARBA00022989"/>
    </source>
</evidence>
<dbReference type="SUPFAM" id="SSF103473">
    <property type="entry name" value="MFS general substrate transporter"/>
    <property type="match status" value="1"/>
</dbReference>
<evidence type="ECO:0000259" key="7">
    <source>
        <dbReference type="PROSITE" id="PS50850"/>
    </source>
</evidence>
<accession>A0A4Q4M3N6</accession>
<dbReference type="AlphaFoldDB" id="A0A4Q4M3N6"/>
<feature type="transmembrane region" description="Helical" evidence="6">
    <location>
        <begin position="293"/>
        <end position="316"/>
    </location>
</feature>
<reference evidence="9" key="1">
    <citation type="journal article" date="2019" name="bioRxiv">
        <title>Genomics, evolutionary history and diagnostics of the Alternaria alternata species group including apple and Asian pear pathotypes.</title>
        <authorList>
            <person name="Armitage A.D."/>
            <person name="Cockerton H.M."/>
            <person name="Sreenivasaprasad S."/>
            <person name="Woodhall J.W."/>
            <person name="Lane C.R."/>
            <person name="Harrison R.J."/>
            <person name="Clarkson J.P."/>
        </authorList>
    </citation>
    <scope>NUCLEOTIDE SEQUENCE [LARGE SCALE GENOMIC DNA]</scope>
    <source>
        <strain evidence="9">FERA 1082</strain>
    </source>
</reference>
<dbReference type="GO" id="GO:0005886">
    <property type="term" value="C:plasma membrane"/>
    <property type="evidence" value="ECO:0007669"/>
    <property type="project" value="TreeGrafter"/>
</dbReference>
<dbReference type="PROSITE" id="PS50850">
    <property type="entry name" value="MFS"/>
    <property type="match status" value="1"/>
</dbReference>
<feature type="transmembrane region" description="Helical" evidence="6">
    <location>
        <begin position="39"/>
        <end position="59"/>
    </location>
</feature>
<dbReference type="InterPro" id="IPR036259">
    <property type="entry name" value="MFS_trans_sf"/>
</dbReference>